<gene>
    <name evidence="1" type="ORF">EgrG_000960300</name>
</gene>
<dbReference type="WBParaSite" id="EgrG_000960300">
    <property type="protein sequence ID" value="EgrG_000960300"/>
    <property type="gene ID" value="EgrG_000960300"/>
</dbReference>
<dbReference type="Proteomes" id="UP000492820">
    <property type="component" value="Unassembled WGS sequence"/>
</dbReference>
<organism evidence="1">
    <name type="scientific">Echinococcus granulosus</name>
    <name type="common">Hydatid tapeworm</name>
    <dbReference type="NCBI Taxonomy" id="6210"/>
    <lineage>
        <taxon>Eukaryota</taxon>
        <taxon>Metazoa</taxon>
        <taxon>Spiralia</taxon>
        <taxon>Lophotrochozoa</taxon>
        <taxon>Platyhelminthes</taxon>
        <taxon>Cestoda</taxon>
        <taxon>Eucestoda</taxon>
        <taxon>Cyclophyllidea</taxon>
        <taxon>Taeniidae</taxon>
        <taxon>Echinococcus</taxon>
        <taxon>Echinococcus granulosus group</taxon>
    </lineage>
</organism>
<accession>A0A068WA26</accession>
<reference evidence="1" key="2">
    <citation type="submission" date="2014-06" db="EMBL/GenBank/DDBJ databases">
        <authorList>
            <person name="Aslett M."/>
        </authorList>
    </citation>
    <scope>NUCLEOTIDE SEQUENCE</scope>
</reference>
<name>A0A068WA26_ECHGR</name>
<dbReference type="AlphaFoldDB" id="A0A068WA26"/>
<evidence type="ECO:0000313" key="2">
    <source>
        <dbReference type="Proteomes" id="UP000492820"/>
    </source>
</evidence>
<evidence type="ECO:0000313" key="3">
    <source>
        <dbReference type="WBParaSite" id="EgrG_000960300"/>
    </source>
</evidence>
<evidence type="ECO:0000313" key="1">
    <source>
        <dbReference type="EMBL" id="CDS16892.1"/>
    </source>
</evidence>
<sequence>MPKMYKNCTVRGASVESCRGALRFKCSYGCWRLLCHTYQPETMRGIRKKWGMLLLKCKSELSKMHGKDFAFNASVHAHRALIPRV</sequence>
<proteinExistence type="predicted"/>
<dbReference type="EMBL" id="LK028577">
    <property type="protein sequence ID" value="CDS16892.1"/>
    <property type="molecule type" value="Genomic_DNA"/>
</dbReference>
<protein>
    <submittedName>
        <fullName evidence="1 3">Expressed protein</fullName>
    </submittedName>
</protein>
<reference evidence="1 2" key="1">
    <citation type="journal article" date="2013" name="Nature">
        <title>The genomes of four tapeworm species reveal adaptations to parasitism.</title>
        <authorList>
            <person name="Tsai I.J."/>
            <person name="Zarowiecki M."/>
            <person name="Holroyd N."/>
            <person name="Garciarrubio A."/>
            <person name="Sanchez-Flores A."/>
            <person name="Brooks K.L."/>
            <person name="Tracey A."/>
            <person name="Bobes R.J."/>
            <person name="Fragoso G."/>
            <person name="Sciutto E."/>
            <person name="Aslett M."/>
            <person name="Beasley H."/>
            <person name="Bennett H.M."/>
            <person name="Cai J."/>
            <person name="Camicia F."/>
            <person name="Clark R."/>
            <person name="Cucher M."/>
            <person name="De Silva N."/>
            <person name="Day T.A."/>
            <person name="Deplazes P."/>
            <person name="Estrada K."/>
            <person name="Fernandez C."/>
            <person name="Holland P.W."/>
            <person name="Hou J."/>
            <person name="Hu S."/>
            <person name="Huckvale T."/>
            <person name="Hung S.S."/>
            <person name="Kamenetzky L."/>
            <person name="Keane J.A."/>
            <person name="Kiss F."/>
            <person name="Koziol U."/>
            <person name="Lambert O."/>
            <person name="Liu K."/>
            <person name="Luo X."/>
            <person name="Luo Y."/>
            <person name="Macchiaroli N."/>
            <person name="Nichol S."/>
            <person name="Paps J."/>
            <person name="Parkinson J."/>
            <person name="Pouchkina-Stantcheva N."/>
            <person name="Riddiford N."/>
            <person name="Rosenzvit M."/>
            <person name="Salinas G."/>
            <person name="Wasmuth J.D."/>
            <person name="Zamanian M."/>
            <person name="Zheng Y."/>
            <person name="Cai X."/>
            <person name="Soberon X."/>
            <person name="Olson P.D."/>
            <person name="Laclette J.P."/>
            <person name="Brehm K."/>
            <person name="Berriman M."/>
            <person name="Garciarrubio A."/>
            <person name="Bobes R.J."/>
            <person name="Fragoso G."/>
            <person name="Sanchez-Flores A."/>
            <person name="Estrada K."/>
            <person name="Cevallos M.A."/>
            <person name="Morett E."/>
            <person name="Gonzalez V."/>
            <person name="Portillo T."/>
            <person name="Ochoa-Leyva A."/>
            <person name="Jose M.V."/>
            <person name="Sciutto E."/>
            <person name="Landa A."/>
            <person name="Jimenez L."/>
            <person name="Valdes V."/>
            <person name="Carrero J.C."/>
            <person name="Larralde C."/>
            <person name="Morales-Montor J."/>
            <person name="Limon-Lason J."/>
            <person name="Soberon X."/>
            <person name="Laclette J.P."/>
        </authorList>
    </citation>
    <scope>NUCLEOTIDE SEQUENCE [LARGE SCALE GENOMIC DNA]</scope>
</reference>
<reference evidence="3" key="3">
    <citation type="submission" date="2020-10" db="UniProtKB">
        <authorList>
            <consortium name="WormBaseParasite"/>
        </authorList>
    </citation>
    <scope>IDENTIFICATION</scope>
</reference>